<dbReference type="Gene3D" id="3.40.50.970">
    <property type="match status" value="1"/>
</dbReference>
<name>A0A948RXD7_UNCEI</name>
<evidence type="ECO:0000259" key="5">
    <source>
        <dbReference type="Pfam" id="PF00676"/>
    </source>
</evidence>
<sequence>MPIKEVGHYSVSYLQILDASGNVDKELEPKISDEDLLALYRGMVMGRAVDQRMLNLQRQGRIGTFAPSTGQEAAHIVPAFLMNDKDWFVGAFRETGARLLRGETITQTLLYYNGFEEGNKRSGNRRILPVSIIVAGQALHAVGIGYAMKYQGEKDTSVICIMGDGATSEGDFHEALNFAGVWNVPVVFIVQNNQWAISLPREKQTSSKTLAQKSIAFDIPGIQVDGNDPLGMYVATKEALERARTGGGPTLIEAVTYRLMMHTTADDPKKYRQDDEVEGWQAKDPLIRFKKYLEDKGLWDEQKEEALQGATKEEIDAGVKAFEEFTELPPEACFDHVFAKMTPELEEQKQDFLKRKGS</sequence>
<comment type="caution">
    <text evidence="6">The sequence shown here is derived from an EMBL/GenBank/DDBJ whole genome shotgun (WGS) entry which is preliminary data.</text>
</comment>
<dbReference type="Proteomes" id="UP000777784">
    <property type="component" value="Unassembled WGS sequence"/>
</dbReference>
<keyword evidence="3 4" id="KW-0786">Thiamine pyrophosphate</keyword>
<proteinExistence type="predicted"/>
<evidence type="ECO:0000313" key="6">
    <source>
        <dbReference type="EMBL" id="MBU2692241.1"/>
    </source>
</evidence>
<evidence type="ECO:0000256" key="2">
    <source>
        <dbReference type="ARBA" id="ARBA00023002"/>
    </source>
</evidence>
<dbReference type="EC" id="1.2.4.1" evidence="4"/>
<dbReference type="InterPro" id="IPR029061">
    <property type="entry name" value="THDP-binding"/>
</dbReference>
<comment type="cofactor">
    <cofactor evidence="1 4">
        <name>thiamine diphosphate</name>
        <dbReference type="ChEBI" id="CHEBI:58937"/>
    </cofactor>
</comment>
<gene>
    <name evidence="6" type="primary">pdhA</name>
    <name evidence="6" type="ORF">KJ970_15065</name>
</gene>
<dbReference type="PANTHER" id="PTHR43380:SF1">
    <property type="entry name" value="2-OXOISOVALERATE DEHYDROGENASE SUBUNIT ALPHA, MITOCHONDRIAL"/>
    <property type="match status" value="1"/>
</dbReference>
<comment type="catalytic activity">
    <reaction evidence="4">
        <text>N(6)-[(R)-lipoyl]-L-lysyl-[protein] + pyruvate + H(+) = N(6)-[(R)-S(8)-acetyldihydrolipoyl]-L-lysyl-[protein] + CO2</text>
        <dbReference type="Rhea" id="RHEA:19189"/>
        <dbReference type="Rhea" id="RHEA-COMP:10474"/>
        <dbReference type="Rhea" id="RHEA-COMP:10478"/>
        <dbReference type="ChEBI" id="CHEBI:15361"/>
        <dbReference type="ChEBI" id="CHEBI:15378"/>
        <dbReference type="ChEBI" id="CHEBI:16526"/>
        <dbReference type="ChEBI" id="CHEBI:83099"/>
        <dbReference type="ChEBI" id="CHEBI:83111"/>
        <dbReference type="EC" id="1.2.4.1"/>
    </reaction>
</comment>
<feature type="domain" description="Dehydrogenase E1 component" evidence="5">
    <location>
        <begin position="41"/>
        <end position="328"/>
    </location>
</feature>
<dbReference type="GO" id="GO:0009083">
    <property type="term" value="P:branched-chain amino acid catabolic process"/>
    <property type="evidence" value="ECO:0007669"/>
    <property type="project" value="TreeGrafter"/>
</dbReference>
<accession>A0A948RXD7</accession>
<dbReference type="InterPro" id="IPR017596">
    <property type="entry name" value="PdhA/BkdA"/>
</dbReference>
<evidence type="ECO:0000256" key="1">
    <source>
        <dbReference type="ARBA" id="ARBA00001964"/>
    </source>
</evidence>
<dbReference type="EMBL" id="JAHJDP010000087">
    <property type="protein sequence ID" value="MBU2692241.1"/>
    <property type="molecule type" value="Genomic_DNA"/>
</dbReference>
<dbReference type="SUPFAM" id="SSF52518">
    <property type="entry name" value="Thiamin diphosphate-binding fold (THDP-binding)"/>
    <property type="match status" value="1"/>
</dbReference>
<keyword evidence="2 4" id="KW-0560">Oxidoreductase</keyword>
<dbReference type="AlphaFoldDB" id="A0A948RXD7"/>
<protein>
    <recommendedName>
        <fullName evidence="4">Pyruvate dehydrogenase E1 component subunit alpha</fullName>
        <ecNumber evidence="4">1.2.4.1</ecNumber>
    </recommendedName>
</protein>
<dbReference type="GO" id="GO:0004739">
    <property type="term" value="F:pyruvate dehydrogenase (acetyl-transferring) activity"/>
    <property type="evidence" value="ECO:0007669"/>
    <property type="project" value="UniProtKB-UniRule"/>
</dbReference>
<organism evidence="6 7">
    <name type="scientific">Eiseniibacteriota bacterium</name>
    <dbReference type="NCBI Taxonomy" id="2212470"/>
    <lineage>
        <taxon>Bacteria</taxon>
        <taxon>Candidatus Eiseniibacteriota</taxon>
    </lineage>
</organism>
<dbReference type="NCBIfam" id="TIGR03181">
    <property type="entry name" value="PDH_E1_alph_x"/>
    <property type="match status" value="1"/>
</dbReference>
<dbReference type="InterPro" id="IPR050771">
    <property type="entry name" value="Alpha-ketoacid_DH_E1_comp"/>
</dbReference>
<evidence type="ECO:0000256" key="4">
    <source>
        <dbReference type="RuleBase" id="RU366007"/>
    </source>
</evidence>
<comment type="function">
    <text evidence="4">The pyruvate dehydrogenase complex catalyzes the overall conversion of pyruvate to acetyl-CoA and CO(2). It contains multiple copies of three enzymatic components: pyruvate dehydrogenase (E1), dihydrolipoamide acetyltransferase (E2) and lipoamide dehydrogenase (E3).</text>
</comment>
<reference evidence="6" key="1">
    <citation type="submission" date="2021-05" db="EMBL/GenBank/DDBJ databases">
        <title>Energy efficiency and biological interactions define the core microbiome of deep oligotrophic groundwater.</title>
        <authorList>
            <person name="Mehrshad M."/>
            <person name="Lopez-Fernandez M."/>
            <person name="Bell E."/>
            <person name="Bernier-Latmani R."/>
            <person name="Bertilsson S."/>
            <person name="Dopson M."/>
        </authorList>
    </citation>
    <scope>NUCLEOTIDE SEQUENCE</scope>
    <source>
        <strain evidence="6">Modern_marine.mb.64</strain>
    </source>
</reference>
<evidence type="ECO:0000313" key="7">
    <source>
        <dbReference type="Proteomes" id="UP000777784"/>
    </source>
</evidence>
<dbReference type="PANTHER" id="PTHR43380">
    <property type="entry name" value="2-OXOISOVALERATE DEHYDROGENASE SUBUNIT ALPHA, MITOCHONDRIAL"/>
    <property type="match status" value="1"/>
</dbReference>
<dbReference type="CDD" id="cd02000">
    <property type="entry name" value="TPP_E1_PDC_ADC_BCADC"/>
    <property type="match status" value="1"/>
</dbReference>
<comment type="subunit">
    <text evidence="4">Heterodimer of an alpha and a beta chain.</text>
</comment>
<keyword evidence="4 6" id="KW-0670">Pyruvate</keyword>
<evidence type="ECO:0000256" key="3">
    <source>
        <dbReference type="ARBA" id="ARBA00023052"/>
    </source>
</evidence>
<dbReference type="InterPro" id="IPR001017">
    <property type="entry name" value="DH_E1"/>
</dbReference>
<dbReference type="Pfam" id="PF00676">
    <property type="entry name" value="E1_dh"/>
    <property type="match status" value="1"/>
</dbReference>